<evidence type="ECO:0000259" key="2">
    <source>
        <dbReference type="Pfam" id="PF00501"/>
    </source>
</evidence>
<evidence type="ECO:0000256" key="1">
    <source>
        <dbReference type="SAM" id="MobiDB-lite"/>
    </source>
</evidence>
<feature type="region of interest" description="Disordered" evidence="1">
    <location>
        <begin position="383"/>
        <end position="414"/>
    </location>
</feature>
<accession>A0ABW2XY90</accession>
<dbReference type="SUPFAM" id="SSF56801">
    <property type="entry name" value="Acetyl-CoA synthetase-like"/>
    <property type="match status" value="1"/>
</dbReference>
<dbReference type="InterPro" id="IPR025110">
    <property type="entry name" value="AMP-bd_C"/>
</dbReference>
<dbReference type="PROSITE" id="PS00455">
    <property type="entry name" value="AMP_BINDING"/>
    <property type="match status" value="1"/>
</dbReference>
<dbReference type="InterPro" id="IPR020845">
    <property type="entry name" value="AMP-binding_CS"/>
</dbReference>
<comment type="caution">
    <text evidence="4">The sequence shown here is derived from an EMBL/GenBank/DDBJ whole genome shotgun (WGS) entry which is preliminary data.</text>
</comment>
<dbReference type="Pfam" id="PF13193">
    <property type="entry name" value="AMP-binding_C"/>
    <property type="match status" value="1"/>
</dbReference>
<dbReference type="Gene3D" id="3.30.300.30">
    <property type="match status" value="1"/>
</dbReference>
<dbReference type="PANTHER" id="PTHR43767:SF1">
    <property type="entry name" value="NONRIBOSOMAL PEPTIDE SYNTHASE PES1 (EUROFUNG)-RELATED"/>
    <property type="match status" value="1"/>
</dbReference>
<dbReference type="Proteomes" id="UP001597063">
    <property type="component" value="Unassembled WGS sequence"/>
</dbReference>
<dbReference type="RefSeq" id="WP_207399927.1">
    <property type="nucleotide sequence ID" value="NZ_CAACUY010000076.1"/>
</dbReference>
<dbReference type="InterPro" id="IPR000873">
    <property type="entry name" value="AMP-dep_synth/lig_dom"/>
</dbReference>
<gene>
    <name evidence="4" type="ORF">ACFQZM_36340</name>
</gene>
<dbReference type="InterPro" id="IPR045851">
    <property type="entry name" value="AMP-bd_C_sf"/>
</dbReference>
<dbReference type="InterPro" id="IPR042099">
    <property type="entry name" value="ANL_N_sf"/>
</dbReference>
<name>A0ABW2XY90_9ACTN</name>
<dbReference type="PANTHER" id="PTHR43767">
    <property type="entry name" value="LONG-CHAIN-FATTY-ACID--COA LIGASE"/>
    <property type="match status" value="1"/>
</dbReference>
<feature type="domain" description="AMP-binding enzyme C-terminal" evidence="3">
    <location>
        <begin position="306"/>
        <end position="383"/>
    </location>
</feature>
<dbReference type="Pfam" id="PF00501">
    <property type="entry name" value="AMP-binding"/>
    <property type="match status" value="1"/>
</dbReference>
<evidence type="ECO:0000313" key="5">
    <source>
        <dbReference type="Proteomes" id="UP001597063"/>
    </source>
</evidence>
<dbReference type="Gene3D" id="3.40.50.12780">
    <property type="entry name" value="N-terminal domain of ligase-like"/>
    <property type="match status" value="1"/>
</dbReference>
<proteinExistence type="predicted"/>
<keyword evidence="5" id="KW-1185">Reference proteome</keyword>
<organism evidence="4 5">
    <name type="scientific">Actinomadura fibrosa</name>
    <dbReference type="NCBI Taxonomy" id="111802"/>
    <lineage>
        <taxon>Bacteria</taxon>
        <taxon>Bacillati</taxon>
        <taxon>Actinomycetota</taxon>
        <taxon>Actinomycetes</taxon>
        <taxon>Streptosporangiales</taxon>
        <taxon>Thermomonosporaceae</taxon>
        <taxon>Actinomadura</taxon>
    </lineage>
</organism>
<protein>
    <submittedName>
        <fullName evidence="4">AMP-binding protein</fullName>
    </submittedName>
</protein>
<evidence type="ECO:0000313" key="4">
    <source>
        <dbReference type="EMBL" id="MFD0690007.1"/>
    </source>
</evidence>
<sequence>MERRLHAVVLPPGPRLRDALAAALDGSGPAICPLSPDLPEPALRDLLAALAPHAVETADGTRHPSRTPEPVPVADDTAVLIATSGSTGTPKFVELSSAALRHSAAGTLARIGAAPADRWLCCVPTSHISGIQVLVRSLVAGTDPIIHPRFDTTAVDAALTASPGLHIALVPTQLRRLLDTGTDLSRIGAVILGGAPAPPGLLAEARARGARVHTTYGMSETSGGCVYDGVPLDGMRAALDPDGRIRLAGGSLFTGYRLRPDLTAATRDGDWFLTQDLGALDGGRLRVRGRIDDVINTGGEKVVAGEVAAALARHPRIRDVVVVGRPDPEWGERVTAVVVPAPGSTEAPRLPELRAFVRETMPAYAAPHELELVEAIPLLPSGKPDRARLRAAGSPTGDAPAPGRDASAEAHRAP</sequence>
<dbReference type="InterPro" id="IPR050237">
    <property type="entry name" value="ATP-dep_AMP-bd_enzyme"/>
</dbReference>
<feature type="domain" description="AMP-dependent synthetase/ligase" evidence="2">
    <location>
        <begin position="59"/>
        <end position="231"/>
    </location>
</feature>
<reference evidence="5" key="1">
    <citation type="journal article" date="2019" name="Int. J. Syst. Evol. Microbiol.">
        <title>The Global Catalogue of Microorganisms (GCM) 10K type strain sequencing project: providing services to taxonomists for standard genome sequencing and annotation.</title>
        <authorList>
            <consortium name="The Broad Institute Genomics Platform"/>
            <consortium name="The Broad Institute Genome Sequencing Center for Infectious Disease"/>
            <person name="Wu L."/>
            <person name="Ma J."/>
        </authorList>
    </citation>
    <scope>NUCLEOTIDE SEQUENCE [LARGE SCALE GENOMIC DNA]</scope>
    <source>
        <strain evidence="5">JCM 9371</strain>
    </source>
</reference>
<dbReference type="EMBL" id="JBHTGP010000018">
    <property type="protein sequence ID" value="MFD0690007.1"/>
    <property type="molecule type" value="Genomic_DNA"/>
</dbReference>
<evidence type="ECO:0000259" key="3">
    <source>
        <dbReference type="Pfam" id="PF13193"/>
    </source>
</evidence>